<dbReference type="EMBL" id="FWFW01000002">
    <property type="protein sequence ID" value="SLN25712.1"/>
    <property type="molecule type" value="Genomic_DNA"/>
</dbReference>
<keyword evidence="1" id="KW-0378">Hydrolase</keyword>
<name>A0A1Y5RYU6_9RHOB</name>
<evidence type="ECO:0000313" key="1">
    <source>
        <dbReference type="EMBL" id="SLN25712.1"/>
    </source>
</evidence>
<evidence type="ECO:0000313" key="2">
    <source>
        <dbReference type="Proteomes" id="UP000193307"/>
    </source>
</evidence>
<organism evidence="1 2">
    <name type="scientific">Pacificibacter marinus</name>
    <dbReference type="NCBI Taxonomy" id="658057"/>
    <lineage>
        <taxon>Bacteria</taxon>
        <taxon>Pseudomonadati</taxon>
        <taxon>Pseudomonadota</taxon>
        <taxon>Alphaproteobacteria</taxon>
        <taxon>Rhodobacterales</taxon>
        <taxon>Roseobacteraceae</taxon>
        <taxon>Pacificibacter</taxon>
    </lineage>
</organism>
<dbReference type="Pfam" id="PF13419">
    <property type="entry name" value="HAD_2"/>
    <property type="match status" value="1"/>
</dbReference>
<dbReference type="Proteomes" id="UP000193307">
    <property type="component" value="Unassembled WGS sequence"/>
</dbReference>
<dbReference type="PANTHER" id="PTHR43481">
    <property type="entry name" value="FRUCTOSE-1-PHOSPHATE PHOSPHATASE"/>
    <property type="match status" value="1"/>
</dbReference>
<reference evidence="1 2" key="1">
    <citation type="submission" date="2017-03" db="EMBL/GenBank/DDBJ databases">
        <authorList>
            <person name="Afonso C.L."/>
            <person name="Miller P.J."/>
            <person name="Scott M.A."/>
            <person name="Spackman E."/>
            <person name="Goraichik I."/>
            <person name="Dimitrov K.M."/>
            <person name="Suarez D.L."/>
            <person name="Swayne D.E."/>
        </authorList>
    </citation>
    <scope>NUCLEOTIDE SEQUENCE [LARGE SCALE GENOMIC DNA]</scope>
    <source>
        <strain evidence="1 2">CECT 7971</strain>
    </source>
</reference>
<dbReference type="InterPro" id="IPR041492">
    <property type="entry name" value="HAD_2"/>
</dbReference>
<dbReference type="InterPro" id="IPR023198">
    <property type="entry name" value="PGP-like_dom2"/>
</dbReference>
<dbReference type="InterPro" id="IPR023214">
    <property type="entry name" value="HAD_sf"/>
</dbReference>
<dbReference type="EC" id="3.1.3.-" evidence="1"/>
<dbReference type="Gene3D" id="3.40.50.1000">
    <property type="entry name" value="HAD superfamily/HAD-like"/>
    <property type="match status" value="1"/>
</dbReference>
<sequence>MKKWPNTVCKGLITLDDALMRTSLQTHQTPKGFLFDMDGLLLDTERLGLKLFAQICAELDIGPERSDPVFLSLIGGSKAVNSAKVAEFLHGRLDIDGFERAWVAGKATLLADAIPLRPYVREVITGLAAQGTRMVVVTSTVGAVARHELDQAGLLPHFHHVIAGDEVTANKPDPAPYLQGAAALGLDPKDCAAFEDSDTGITAAIRAGCMAVQIPDLRTPNTPLPNLGQRVARDLRHAVEMFGMTVTSKQA</sequence>
<dbReference type="PANTHER" id="PTHR43481:SF4">
    <property type="entry name" value="GLYCEROL-1-PHOSPHATE PHOSPHOHYDROLASE 1-RELATED"/>
    <property type="match status" value="1"/>
</dbReference>
<dbReference type="GO" id="GO:0050308">
    <property type="term" value="F:sugar-phosphatase activity"/>
    <property type="evidence" value="ECO:0007669"/>
    <property type="project" value="TreeGrafter"/>
</dbReference>
<dbReference type="PRINTS" id="PR00413">
    <property type="entry name" value="HADHALOGNASE"/>
</dbReference>
<dbReference type="InterPro" id="IPR036412">
    <property type="entry name" value="HAD-like_sf"/>
</dbReference>
<dbReference type="Gene3D" id="1.10.150.240">
    <property type="entry name" value="Putative phosphatase, domain 2"/>
    <property type="match status" value="1"/>
</dbReference>
<dbReference type="STRING" id="658057.SAMN04488032_102149"/>
<accession>A0A1Y5RYU6</accession>
<dbReference type="SFLD" id="SFLDG01129">
    <property type="entry name" value="C1.5:_HAD__Beta-PGM__Phosphata"/>
    <property type="match status" value="1"/>
</dbReference>
<protein>
    <submittedName>
        <fullName evidence="1">Fructose-1-phosphate phosphatase YqaB</fullName>
        <ecNumber evidence="1">3.1.3.-</ecNumber>
    </submittedName>
</protein>
<dbReference type="NCBIfam" id="TIGR01509">
    <property type="entry name" value="HAD-SF-IA-v3"/>
    <property type="match status" value="1"/>
</dbReference>
<dbReference type="AlphaFoldDB" id="A0A1Y5RYU6"/>
<dbReference type="SUPFAM" id="SSF56784">
    <property type="entry name" value="HAD-like"/>
    <property type="match status" value="1"/>
</dbReference>
<dbReference type="InterPro" id="IPR006439">
    <property type="entry name" value="HAD-SF_hydro_IA"/>
</dbReference>
<dbReference type="InterPro" id="IPR051806">
    <property type="entry name" value="HAD-like_SPP"/>
</dbReference>
<gene>
    <name evidence="1" type="primary">yqaB</name>
    <name evidence="1" type="ORF">PAM7971_00939</name>
</gene>
<proteinExistence type="predicted"/>
<keyword evidence="2" id="KW-1185">Reference proteome</keyword>
<dbReference type="SFLD" id="SFLDS00003">
    <property type="entry name" value="Haloacid_Dehalogenase"/>
    <property type="match status" value="1"/>
</dbReference>